<evidence type="ECO:0000313" key="1">
    <source>
        <dbReference type="Proteomes" id="UP000790787"/>
    </source>
</evidence>
<evidence type="ECO:0000313" key="2">
    <source>
        <dbReference type="RefSeq" id="XP_075088611.1"/>
    </source>
</evidence>
<gene>
    <name evidence="2" type="primary">LOC142170618</name>
</gene>
<accession>A0AC58SUF3</accession>
<organism evidence="1 2">
    <name type="scientific">Nicotiana tabacum</name>
    <name type="common">Common tobacco</name>
    <dbReference type="NCBI Taxonomy" id="4097"/>
    <lineage>
        <taxon>Eukaryota</taxon>
        <taxon>Viridiplantae</taxon>
        <taxon>Streptophyta</taxon>
        <taxon>Embryophyta</taxon>
        <taxon>Tracheophyta</taxon>
        <taxon>Spermatophyta</taxon>
        <taxon>Magnoliopsida</taxon>
        <taxon>eudicotyledons</taxon>
        <taxon>Gunneridae</taxon>
        <taxon>Pentapetalae</taxon>
        <taxon>asterids</taxon>
        <taxon>lamiids</taxon>
        <taxon>Solanales</taxon>
        <taxon>Solanaceae</taxon>
        <taxon>Nicotianoideae</taxon>
        <taxon>Nicotianeae</taxon>
        <taxon>Nicotiana</taxon>
    </lineage>
</organism>
<dbReference type="Proteomes" id="UP000790787">
    <property type="component" value="Chromosome 16"/>
</dbReference>
<reference evidence="1" key="1">
    <citation type="journal article" date="2014" name="Nat. Commun.">
        <title>The tobacco genome sequence and its comparison with those of tomato and potato.</title>
        <authorList>
            <person name="Sierro N."/>
            <person name="Battey J.N."/>
            <person name="Ouadi S."/>
            <person name="Bakaher N."/>
            <person name="Bovet L."/>
            <person name="Willig A."/>
            <person name="Goepfert S."/>
            <person name="Peitsch M.C."/>
            <person name="Ivanov N.V."/>
        </authorList>
    </citation>
    <scope>NUCLEOTIDE SEQUENCE [LARGE SCALE GENOMIC DNA]</scope>
</reference>
<protein>
    <submittedName>
        <fullName evidence="2">Uncharacterized protein LOC142170618</fullName>
    </submittedName>
</protein>
<keyword evidence="1" id="KW-1185">Reference proteome</keyword>
<reference evidence="2" key="2">
    <citation type="submission" date="2025-08" db="UniProtKB">
        <authorList>
            <consortium name="RefSeq"/>
        </authorList>
    </citation>
    <scope>IDENTIFICATION</scope>
    <source>
        <tissue evidence="2">Leaf</tissue>
    </source>
</reference>
<sequence length="296" mass="33609">MVVLENRVKETNADSIIKKVFSTWKWIANYDAAPGDKKALWEDMRGTITGISGPSVMVGDYNTILTSEDRVQGNGVQEFEVRDFKEFILDVGLTELRTEFEDTVKQYWIKVSNGNAMFKVWNKLKLLTVELKQLNSLEFNNIGHKIQAPRSKLEGIQVQILGPVNDSEIIAQEKVIKMELAKWLEVEESILKQKSRIKWLKLGDLNTAYFHACIKNRQETNHIGSLVDSAGQLLQSPTKVELEMLNFCKLLLGTSEAQIPAINTQVMQQGDMLSRQQQMQLIRTVIGGEIKQAIQD</sequence>
<dbReference type="RefSeq" id="XP_075088611.1">
    <property type="nucleotide sequence ID" value="XM_075232510.1"/>
</dbReference>
<name>A0AC58SUF3_TOBAC</name>
<proteinExistence type="predicted"/>